<proteinExistence type="predicted"/>
<dbReference type="EMBL" id="JBHUHZ010000004">
    <property type="protein sequence ID" value="MFD2164429.1"/>
    <property type="molecule type" value="Genomic_DNA"/>
</dbReference>
<sequence>MRAHTDEEIIQKASAEEKDPNEIKDNRIDVAVDLDDIHGTTHTYVVNFCKDENGNWEALEVSELSSL</sequence>
<name>A0ABW4ZRF4_9SPHI</name>
<feature type="region of interest" description="Disordered" evidence="1">
    <location>
        <begin position="1"/>
        <end position="21"/>
    </location>
</feature>
<protein>
    <recommendedName>
        <fullName evidence="4">PepSY domain-containing protein</fullName>
    </recommendedName>
</protein>
<evidence type="ECO:0000313" key="3">
    <source>
        <dbReference type="Proteomes" id="UP001597387"/>
    </source>
</evidence>
<keyword evidence="3" id="KW-1185">Reference proteome</keyword>
<evidence type="ECO:0000256" key="1">
    <source>
        <dbReference type="SAM" id="MobiDB-lite"/>
    </source>
</evidence>
<accession>A0ABW4ZRF4</accession>
<organism evidence="2 3">
    <name type="scientific">Paradesertivirga mongoliensis</name>
    <dbReference type="NCBI Taxonomy" id="2100740"/>
    <lineage>
        <taxon>Bacteria</taxon>
        <taxon>Pseudomonadati</taxon>
        <taxon>Bacteroidota</taxon>
        <taxon>Sphingobacteriia</taxon>
        <taxon>Sphingobacteriales</taxon>
        <taxon>Sphingobacteriaceae</taxon>
        <taxon>Paradesertivirga</taxon>
    </lineage>
</organism>
<comment type="caution">
    <text evidence="2">The sequence shown here is derived from an EMBL/GenBank/DDBJ whole genome shotgun (WGS) entry which is preliminary data.</text>
</comment>
<dbReference type="RefSeq" id="WP_255901830.1">
    <property type="nucleotide sequence ID" value="NZ_JAFMZO010000002.1"/>
</dbReference>
<evidence type="ECO:0000313" key="2">
    <source>
        <dbReference type="EMBL" id="MFD2164429.1"/>
    </source>
</evidence>
<gene>
    <name evidence="2" type="ORF">ACFSJU_18635</name>
</gene>
<dbReference type="Proteomes" id="UP001597387">
    <property type="component" value="Unassembled WGS sequence"/>
</dbReference>
<reference evidence="3" key="1">
    <citation type="journal article" date="2019" name="Int. J. Syst. Evol. Microbiol.">
        <title>The Global Catalogue of Microorganisms (GCM) 10K type strain sequencing project: providing services to taxonomists for standard genome sequencing and annotation.</title>
        <authorList>
            <consortium name="The Broad Institute Genomics Platform"/>
            <consortium name="The Broad Institute Genome Sequencing Center for Infectious Disease"/>
            <person name="Wu L."/>
            <person name="Ma J."/>
        </authorList>
    </citation>
    <scope>NUCLEOTIDE SEQUENCE [LARGE SCALE GENOMIC DNA]</scope>
    <source>
        <strain evidence="3">KCTC 42217</strain>
    </source>
</reference>
<evidence type="ECO:0008006" key="4">
    <source>
        <dbReference type="Google" id="ProtNLM"/>
    </source>
</evidence>